<dbReference type="EMBL" id="CP120682">
    <property type="protein sequence ID" value="WKN39572.1"/>
    <property type="molecule type" value="Genomic_DNA"/>
</dbReference>
<dbReference type="PANTHER" id="PTHR34406:SF1">
    <property type="entry name" value="PROTEIN YCEI"/>
    <property type="match status" value="1"/>
</dbReference>
<sequence length="253" mass="27728">MNKLRISILALFCGVVLYSCQQKPGGTDAEVGEAQEVSEVSSEASDYALNTTESKLMWYGFKPNGRHNGTIGIQDGSVAVMNGEVVGGSFTMDMNNINVEDLEGEYKDKLTNHLKSGDFFSVEEHPTAVFEITEVEPYSNEVASTDGDAKMKVVVNEEEVDEYSIPDPTHTITGNLTMRGTTLSISFPAIVEVTDGQVTAQAKFNIDRSKWNIDFREESGYEARAKDELIYDTVHVGFDIVANNEGEPTASVE</sequence>
<name>A0AA49GRY9_9BACT</name>
<organism evidence="2">
    <name type="scientific">Roseihalotalea indica</name>
    <dbReference type="NCBI Taxonomy" id="2867963"/>
    <lineage>
        <taxon>Bacteria</taxon>
        <taxon>Pseudomonadati</taxon>
        <taxon>Bacteroidota</taxon>
        <taxon>Cytophagia</taxon>
        <taxon>Cytophagales</taxon>
        <taxon>Catalimonadaceae</taxon>
        <taxon>Roseihalotalea</taxon>
    </lineage>
</organism>
<feature type="domain" description="Lipid/polyisoprenoid-binding YceI-like" evidence="1">
    <location>
        <begin position="46"/>
        <end position="243"/>
    </location>
</feature>
<dbReference type="PANTHER" id="PTHR34406">
    <property type="entry name" value="PROTEIN YCEI"/>
    <property type="match status" value="1"/>
</dbReference>
<evidence type="ECO:0000259" key="1">
    <source>
        <dbReference type="SMART" id="SM00867"/>
    </source>
</evidence>
<dbReference type="InterPro" id="IPR036761">
    <property type="entry name" value="TTHA0802/YceI-like_sf"/>
</dbReference>
<evidence type="ECO:0000313" key="2">
    <source>
        <dbReference type="EMBL" id="WKN39572.1"/>
    </source>
</evidence>
<dbReference type="SUPFAM" id="SSF101874">
    <property type="entry name" value="YceI-like"/>
    <property type="match status" value="1"/>
</dbReference>
<protein>
    <submittedName>
        <fullName evidence="2">YceI family protein</fullName>
    </submittedName>
</protein>
<dbReference type="AlphaFoldDB" id="A0AA49GRY9"/>
<dbReference type="SMART" id="SM00867">
    <property type="entry name" value="YceI"/>
    <property type="match status" value="1"/>
</dbReference>
<reference evidence="2" key="1">
    <citation type="journal article" date="2023" name="Comput. Struct. Biotechnol. J.">
        <title>Discovery of a novel marine Bacteroidetes with a rich repertoire of carbohydrate-active enzymes.</title>
        <authorList>
            <person name="Chen B."/>
            <person name="Liu G."/>
            <person name="Chen Q."/>
            <person name="Wang H."/>
            <person name="Liu L."/>
            <person name="Tang K."/>
        </authorList>
    </citation>
    <scope>NUCLEOTIDE SEQUENCE</scope>
    <source>
        <strain evidence="2">TK19036</strain>
    </source>
</reference>
<proteinExistence type="predicted"/>
<dbReference type="InterPro" id="IPR007372">
    <property type="entry name" value="Lipid/polyisoprenoid-bd_YceI"/>
</dbReference>
<dbReference type="Gene3D" id="2.40.128.110">
    <property type="entry name" value="Lipid/polyisoprenoid-binding, YceI-like"/>
    <property type="match status" value="1"/>
</dbReference>
<dbReference type="PROSITE" id="PS51257">
    <property type="entry name" value="PROKAR_LIPOPROTEIN"/>
    <property type="match status" value="1"/>
</dbReference>
<dbReference type="Pfam" id="PF04264">
    <property type="entry name" value="YceI"/>
    <property type="match status" value="1"/>
</dbReference>
<reference evidence="2" key="2">
    <citation type="journal article" date="2024" name="Antonie Van Leeuwenhoek">
        <title>Roseihalotalea indica gen. nov., sp. nov., a halophilic Bacteroidetes from mesopelagic Southwest Indian Ocean with higher carbohydrate metabolic potential.</title>
        <authorList>
            <person name="Chen B."/>
            <person name="Zhang M."/>
            <person name="Lin D."/>
            <person name="Ye J."/>
            <person name="Tang K."/>
        </authorList>
    </citation>
    <scope>NUCLEOTIDE SEQUENCE</scope>
    <source>
        <strain evidence="2">TK19036</strain>
    </source>
</reference>
<accession>A0AA49GRY9</accession>
<gene>
    <name evidence="2" type="ORF">K4G66_12805</name>
</gene>